<sequence>METDASLCFKGHPFPGYISSGKVVYGTDDKHPERIFSTFVAMFIEEGTLYFTEGDAAYTLKAGEWFIQTPGIRHYGHQAGGRQDDFPFRSFLAPRGMADRDACLASGASRASRMAARSWRGYPSSAVRD</sequence>
<dbReference type="Proteomes" id="UP001153404">
    <property type="component" value="Unassembled WGS sequence"/>
</dbReference>
<comment type="caution">
    <text evidence="3">The sequence shown here is derived from an EMBL/GenBank/DDBJ whole genome shotgun (WGS) entry which is preliminary data.</text>
</comment>
<proteinExistence type="predicted"/>
<keyword evidence="1" id="KW-0238">DNA-binding</keyword>
<dbReference type="RefSeq" id="WP_277530262.1">
    <property type="nucleotide sequence ID" value="NZ_JAPDIA010000003.1"/>
</dbReference>
<dbReference type="AlphaFoldDB" id="A0A9X4QSB9"/>
<evidence type="ECO:0000259" key="2">
    <source>
        <dbReference type="Pfam" id="PF02311"/>
    </source>
</evidence>
<dbReference type="GO" id="GO:0003677">
    <property type="term" value="F:DNA binding"/>
    <property type="evidence" value="ECO:0007669"/>
    <property type="project" value="UniProtKB-KW"/>
</dbReference>
<dbReference type="EMBL" id="JAPDIA010000003">
    <property type="protein sequence ID" value="MDG0809144.1"/>
    <property type="molecule type" value="Genomic_DNA"/>
</dbReference>
<accession>A0A9X4QSB9</accession>
<dbReference type="SUPFAM" id="SSF51215">
    <property type="entry name" value="Regulatory protein AraC"/>
    <property type="match status" value="1"/>
</dbReference>
<dbReference type="GO" id="GO:0006355">
    <property type="term" value="P:regulation of DNA-templated transcription"/>
    <property type="evidence" value="ECO:0007669"/>
    <property type="project" value="InterPro"/>
</dbReference>
<reference evidence="3" key="1">
    <citation type="submission" date="2022-10" db="EMBL/GenBank/DDBJ databases">
        <title>Comparative genomic analysis of Cohnella hashimotonis sp. nov., isolated from the International Space Station.</title>
        <authorList>
            <person name="Simpson A."/>
            <person name="Venkateswaran K."/>
        </authorList>
    </citation>
    <scope>NUCLEOTIDE SEQUENCE</scope>
    <source>
        <strain evidence="3">DSM 28161</strain>
    </source>
</reference>
<keyword evidence="4" id="KW-1185">Reference proteome</keyword>
<dbReference type="InterPro" id="IPR003313">
    <property type="entry name" value="AraC-bd"/>
</dbReference>
<evidence type="ECO:0000256" key="1">
    <source>
        <dbReference type="ARBA" id="ARBA00023125"/>
    </source>
</evidence>
<name>A0A9X4QSB9_9BACL</name>
<evidence type="ECO:0000313" key="4">
    <source>
        <dbReference type="Proteomes" id="UP001153404"/>
    </source>
</evidence>
<dbReference type="Pfam" id="PF02311">
    <property type="entry name" value="AraC_binding"/>
    <property type="match status" value="1"/>
</dbReference>
<evidence type="ECO:0000313" key="3">
    <source>
        <dbReference type="EMBL" id="MDG0809144.1"/>
    </source>
</evidence>
<organism evidence="3 4">
    <name type="scientific">Cohnella rhizosphaerae</name>
    <dbReference type="NCBI Taxonomy" id="1457232"/>
    <lineage>
        <taxon>Bacteria</taxon>
        <taxon>Bacillati</taxon>
        <taxon>Bacillota</taxon>
        <taxon>Bacilli</taxon>
        <taxon>Bacillales</taxon>
        <taxon>Paenibacillaceae</taxon>
        <taxon>Cohnella</taxon>
    </lineage>
</organism>
<dbReference type="InterPro" id="IPR037923">
    <property type="entry name" value="HTH-like"/>
</dbReference>
<feature type="domain" description="AraC-type arabinose-binding/dimerisation" evidence="2">
    <location>
        <begin position="26"/>
        <end position="91"/>
    </location>
</feature>
<protein>
    <submittedName>
        <fullName evidence="3">AraC family ligand binding domain-containing protein</fullName>
    </submittedName>
</protein>
<gene>
    <name evidence="3" type="ORF">OMP40_06955</name>
</gene>